<organism evidence="2 3">
    <name type="scientific">Brassica napus</name>
    <name type="common">Rape</name>
    <dbReference type="NCBI Taxonomy" id="3708"/>
    <lineage>
        <taxon>Eukaryota</taxon>
        <taxon>Viridiplantae</taxon>
        <taxon>Streptophyta</taxon>
        <taxon>Embryophyta</taxon>
        <taxon>Tracheophyta</taxon>
        <taxon>Spermatophyta</taxon>
        <taxon>Magnoliopsida</taxon>
        <taxon>eudicotyledons</taxon>
        <taxon>Gunneridae</taxon>
        <taxon>Pentapetalae</taxon>
        <taxon>rosids</taxon>
        <taxon>malvids</taxon>
        <taxon>Brassicales</taxon>
        <taxon>Brassicaceae</taxon>
        <taxon>Brassiceae</taxon>
        <taxon>Brassica</taxon>
    </lineage>
</organism>
<feature type="region of interest" description="Disordered" evidence="1">
    <location>
        <begin position="25"/>
        <end position="46"/>
    </location>
</feature>
<evidence type="ECO:0000313" key="3">
    <source>
        <dbReference type="Proteomes" id="UP000824890"/>
    </source>
</evidence>
<dbReference type="PANTHER" id="PTHR33972">
    <property type="entry name" value="EXPRESSED PROTEIN"/>
    <property type="match status" value="1"/>
</dbReference>
<keyword evidence="3" id="KW-1185">Reference proteome</keyword>
<protein>
    <submittedName>
        <fullName evidence="2">Uncharacterized protein</fullName>
    </submittedName>
</protein>
<dbReference type="Proteomes" id="UP000824890">
    <property type="component" value="Unassembled WGS sequence"/>
</dbReference>
<evidence type="ECO:0000313" key="2">
    <source>
        <dbReference type="EMBL" id="KAH0917050.1"/>
    </source>
</evidence>
<accession>A0ABQ8CKW7</accession>
<sequence length="167" mass="18918">MSKTLIPHGRFLLRRLNFRRAYSSKPHHAETDLDSPSSSATSKAEAERKSLNEYFQKIAVKNSTPDWLPFAPGGSFWVPPPHQKTDGKVAYMMNMVTNPLKKEEAFSLSSSSGWPCSSFFIPPSMARLEIDNLDDEKVESRMELNIPGELGHFLNPVYSFEHVDDED</sequence>
<evidence type="ECO:0000256" key="1">
    <source>
        <dbReference type="SAM" id="MobiDB-lite"/>
    </source>
</evidence>
<proteinExistence type="predicted"/>
<gene>
    <name evidence="2" type="ORF">HID58_024710</name>
</gene>
<dbReference type="PANTHER" id="PTHR33972:SF19">
    <property type="entry name" value="(RAPE) HYPOTHETICAL PROTEIN"/>
    <property type="match status" value="1"/>
</dbReference>
<name>A0ABQ8CKW7_BRANA</name>
<reference evidence="2 3" key="1">
    <citation type="submission" date="2021-05" db="EMBL/GenBank/DDBJ databases">
        <title>Genome Assembly of Synthetic Allotetraploid Brassica napus Reveals Homoeologous Exchanges between Subgenomes.</title>
        <authorList>
            <person name="Davis J.T."/>
        </authorList>
    </citation>
    <scope>NUCLEOTIDE SEQUENCE [LARGE SCALE GENOMIC DNA]</scope>
    <source>
        <strain evidence="3">cv. Da-Ae</strain>
        <tissue evidence="2">Seedling</tissue>
    </source>
</reference>
<dbReference type="EMBL" id="JAGKQM010000007">
    <property type="protein sequence ID" value="KAH0917050.1"/>
    <property type="molecule type" value="Genomic_DNA"/>
</dbReference>
<comment type="caution">
    <text evidence="2">The sequence shown here is derived from an EMBL/GenBank/DDBJ whole genome shotgun (WGS) entry which is preliminary data.</text>
</comment>